<accession>A0A0F9LRM8</accession>
<name>A0A0F9LRM8_9ZZZZ</name>
<dbReference type="SUPFAM" id="SSF101386">
    <property type="entry name" value="all-alpha NTP pyrophosphatases"/>
    <property type="match status" value="1"/>
</dbReference>
<evidence type="ECO:0000313" key="1">
    <source>
        <dbReference type="EMBL" id="KKM97749.1"/>
    </source>
</evidence>
<dbReference type="Gene3D" id="1.10.287.1080">
    <property type="entry name" value="MazG-like"/>
    <property type="match status" value="1"/>
</dbReference>
<proteinExistence type="predicted"/>
<evidence type="ECO:0008006" key="2">
    <source>
        <dbReference type="Google" id="ProtNLM"/>
    </source>
</evidence>
<organism evidence="1">
    <name type="scientific">marine sediment metagenome</name>
    <dbReference type="NCBI Taxonomy" id="412755"/>
    <lineage>
        <taxon>unclassified sequences</taxon>
        <taxon>metagenomes</taxon>
        <taxon>ecological metagenomes</taxon>
    </lineage>
</organism>
<comment type="caution">
    <text evidence="1">The sequence shown here is derived from an EMBL/GenBank/DDBJ whole genome shotgun (WGS) entry which is preliminary data.</text>
</comment>
<gene>
    <name evidence="1" type="ORF">LCGC14_1164920</name>
</gene>
<dbReference type="AlphaFoldDB" id="A0A0F9LRM8"/>
<protein>
    <recommendedName>
        <fullName evidence="2">NTP pyrophosphohydrolase MazG putative catalytic core domain-containing protein</fullName>
    </recommendedName>
</protein>
<dbReference type="CDD" id="cd11542">
    <property type="entry name" value="NTP-PPase_u5"/>
    <property type="match status" value="1"/>
</dbReference>
<sequence length="115" mass="12819">MNINELIAQAHETALKKGWWDDDPPTMSKLMLIVTEVAEAAEELRDGVAEANGYDVINYEHVSGAKPEGFSTELADILIRVADLCGRYNIDLDRALEVKMAYNRTRPYRHGGKAA</sequence>
<dbReference type="EMBL" id="LAZR01005711">
    <property type="protein sequence ID" value="KKM97749.1"/>
    <property type="molecule type" value="Genomic_DNA"/>
</dbReference>
<reference evidence="1" key="1">
    <citation type="journal article" date="2015" name="Nature">
        <title>Complex archaea that bridge the gap between prokaryotes and eukaryotes.</title>
        <authorList>
            <person name="Spang A."/>
            <person name="Saw J.H."/>
            <person name="Jorgensen S.L."/>
            <person name="Zaremba-Niedzwiedzka K."/>
            <person name="Martijn J."/>
            <person name="Lind A.E."/>
            <person name="van Eijk R."/>
            <person name="Schleper C."/>
            <person name="Guy L."/>
            <person name="Ettema T.J."/>
        </authorList>
    </citation>
    <scope>NUCLEOTIDE SEQUENCE</scope>
</reference>